<dbReference type="InterPro" id="IPR000555">
    <property type="entry name" value="JAMM/MPN+_dom"/>
</dbReference>
<dbReference type="InterPro" id="IPR012337">
    <property type="entry name" value="RNaseH-like_sf"/>
</dbReference>
<dbReference type="GO" id="GO:0097157">
    <property type="term" value="F:pre-mRNA intronic binding"/>
    <property type="evidence" value="ECO:0007669"/>
    <property type="project" value="TreeGrafter"/>
</dbReference>
<dbReference type="Proteomes" id="UP000281549">
    <property type="component" value="Unassembled WGS sequence"/>
</dbReference>
<dbReference type="Pfam" id="PF08084">
    <property type="entry name" value="PROCT"/>
    <property type="match status" value="1"/>
</dbReference>
<dbReference type="InterPro" id="IPR043173">
    <property type="entry name" value="Prp8_domainIV_fingers"/>
</dbReference>
<feature type="non-terminal residue" evidence="2">
    <location>
        <position position="1"/>
    </location>
</feature>
<dbReference type="GO" id="GO:0005682">
    <property type="term" value="C:U5 snRNP"/>
    <property type="evidence" value="ECO:0007669"/>
    <property type="project" value="TreeGrafter"/>
</dbReference>
<reference evidence="3" key="1">
    <citation type="journal article" date="2018" name="Nat. Microbiol.">
        <title>Leveraging single-cell genomics to expand the fungal tree of life.</title>
        <authorList>
            <person name="Ahrendt S.R."/>
            <person name="Quandt C.A."/>
            <person name="Ciobanu D."/>
            <person name="Clum A."/>
            <person name="Salamov A."/>
            <person name="Andreopoulos B."/>
            <person name="Cheng J.F."/>
            <person name="Woyke T."/>
            <person name="Pelin A."/>
            <person name="Henrissat B."/>
            <person name="Reynolds N.K."/>
            <person name="Benny G.L."/>
            <person name="Smith M.E."/>
            <person name="James T.Y."/>
            <person name="Grigoriev I.V."/>
        </authorList>
    </citation>
    <scope>NUCLEOTIDE SEQUENCE [LARGE SCALE GENOMIC DNA]</scope>
    <source>
        <strain evidence="3">CSF55</strain>
    </source>
</reference>
<proteinExistence type="predicted"/>
<accession>A0A4P9YN44</accession>
<dbReference type="InterPro" id="IPR027652">
    <property type="entry name" value="PRP8"/>
</dbReference>
<organism evidence="2 3">
    <name type="scientific">Rozella allomycis (strain CSF55)</name>
    <dbReference type="NCBI Taxonomy" id="988480"/>
    <lineage>
        <taxon>Eukaryota</taxon>
        <taxon>Fungi</taxon>
        <taxon>Fungi incertae sedis</taxon>
        <taxon>Cryptomycota</taxon>
        <taxon>Cryptomycota incertae sedis</taxon>
        <taxon>Rozella</taxon>
    </lineage>
</organism>
<dbReference type="FunFam" id="3.40.140.10:FF:000002">
    <property type="entry name" value="Pre-mRNA-processing-splicing factor 8"/>
    <property type="match status" value="1"/>
</dbReference>
<dbReference type="PANTHER" id="PTHR11140:SF0">
    <property type="entry name" value="PRE-MRNA-PROCESSING-SPLICING FACTOR 8"/>
    <property type="match status" value="1"/>
</dbReference>
<dbReference type="GO" id="GO:0030623">
    <property type="term" value="F:U5 snRNA binding"/>
    <property type="evidence" value="ECO:0007669"/>
    <property type="project" value="TreeGrafter"/>
</dbReference>
<dbReference type="Pfam" id="PF12134">
    <property type="entry name" value="PRP8_domainIV"/>
    <property type="match status" value="1"/>
</dbReference>
<dbReference type="Gene3D" id="3.40.140.10">
    <property type="entry name" value="Cytidine Deaminase, domain 2"/>
    <property type="match status" value="1"/>
</dbReference>
<dbReference type="GO" id="GO:0030620">
    <property type="term" value="F:U2 snRNA binding"/>
    <property type="evidence" value="ECO:0007669"/>
    <property type="project" value="TreeGrafter"/>
</dbReference>
<dbReference type="EMBL" id="ML005072">
    <property type="protein sequence ID" value="RKP20381.1"/>
    <property type="molecule type" value="Genomic_DNA"/>
</dbReference>
<evidence type="ECO:0000313" key="2">
    <source>
        <dbReference type="EMBL" id="RKP20381.1"/>
    </source>
</evidence>
<name>A0A4P9YN44_ROZAC</name>
<dbReference type="GO" id="GO:0000244">
    <property type="term" value="P:spliceosomal tri-snRNP complex assembly"/>
    <property type="evidence" value="ECO:0007669"/>
    <property type="project" value="TreeGrafter"/>
</dbReference>
<dbReference type="Gene3D" id="3.30.420.230">
    <property type="match status" value="1"/>
</dbReference>
<dbReference type="PROSITE" id="PS50249">
    <property type="entry name" value="MPN"/>
    <property type="match status" value="1"/>
</dbReference>
<dbReference type="Gene3D" id="1.20.80.40">
    <property type="match status" value="1"/>
</dbReference>
<dbReference type="AlphaFoldDB" id="A0A4P9YN44"/>
<dbReference type="CDD" id="cd08056">
    <property type="entry name" value="MPN_PRP8"/>
    <property type="match status" value="1"/>
</dbReference>
<dbReference type="SUPFAM" id="SSF53098">
    <property type="entry name" value="Ribonuclease H-like"/>
    <property type="match status" value="1"/>
</dbReference>
<sequence length="452" mass="51884">IKGSELQLPFQACLKIEKFGDLILKATEPQMVLFNLYDDWLKSISSYTAFSRLVLVLRSMHINSEKTKIILRPDRTVITEPHHIWPSLSDDDWIKVEIELKDLILNDFGKKNNVSITSLTQAEIRDIILGMEIAAPTQQRQQIIDVEKQGKEQSQLTAVTTKTTNVHGDQLITTTTSNYETSSFASKTDWRIRAISCSNLVLRTRNIFVNSDDLSDKGYTFVFPKNLLKKFITISDLRTIVHGFIFGSSPKDNPQIKEIKCIALVPQWGTHQVVHLPDLIPLHENLEPLGWIHTQPNELGQLSSHDIIQHSKFIHNSDGNWNGDKTCIITCSFTPGSCSLVSYKLTTAGYEWGRENKDLLYSTNTHPPGYNPSLYEKSQMILSDRFFGYFMVPENGSWNYNFQGVNMSDKLTYSLKIDTPKDFYHESHRPFHFMNFTDLQVAEAYDRDDYFQ</sequence>
<evidence type="ECO:0000313" key="3">
    <source>
        <dbReference type="Proteomes" id="UP000281549"/>
    </source>
</evidence>
<dbReference type="GO" id="GO:0071013">
    <property type="term" value="C:catalytic step 2 spliceosome"/>
    <property type="evidence" value="ECO:0007669"/>
    <property type="project" value="TreeGrafter"/>
</dbReference>
<protein>
    <submittedName>
        <fullName evidence="2">PROCT-domain-containing protein</fullName>
    </submittedName>
</protein>
<dbReference type="Pfam" id="PF01398">
    <property type="entry name" value="JAB"/>
    <property type="match status" value="1"/>
</dbReference>
<feature type="domain" description="MPN" evidence="1">
    <location>
        <begin position="220"/>
        <end position="349"/>
    </location>
</feature>
<dbReference type="InterPro" id="IPR012984">
    <property type="entry name" value="PROCT"/>
</dbReference>
<dbReference type="GO" id="GO:0008237">
    <property type="term" value="F:metallopeptidase activity"/>
    <property type="evidence" value="ECO:0007669"/>
    <property type="project" value="InterPro"/>
</dbReference>
<dbReference type="GO" id="GO:0030619">
    <property type="term" value="F:U1 snRNA binding"/>
    <property type="evidence" value="ECO:0007669"/>
    <property type="project" value="TreeGrafter"/>
</dbReference>
<dbReference type="FunFam" id="1.20.80.40:FF:000001">
    <property type="entry name" value="Pre-mRNA-processing-splicing factor 8"/>
    <property type="match status" value="1"/>
</dbReference>
<dbReference type="InterPro" id="IPR021983">
    <property type="entry name" value="PRP8_domainIV"/>
</dbReference>
<dbReference type="SMART" id="SM00232">
    <property type="entry name" value="JAB_MPN"/>
    <property type="match status" value="1"/>
</dbReference>
<dbReference type="GO" id="GO:0017070">
    <property type="term" value="F:U6 snRNA binding"/>
    <property type="evidence" value="ECO:0007669"/>
    <property type="project" value="TreeGrafter"/>
</dbReference>
<evidence type="ECO:0000259" key="1">
    <source>
        <dbReference type="PROSITE" id="PS50249"/>
    </source>
</evidence>
<dbReference type="InterPro" id="IPR043172">
    <property type="entry name" value="Prp8_domainIV_palm"/>
</dbReference>
<dbReference type="PANTHER" id="PTHR11140">
    <property type="entry name" value="PRE-MRNA SPLICING FACTOR PRP8"/>
    <property type="match status" value="1"/>
</dbReference>
<gene>
    <name evidence="2" type="ORF">ROZALSC1DRAFT_12770</name>
</gene>
<dbReference type="InterPro" id="IPR037518">
    <property type="entry name" value="MPN"/>
</dbReference>